<dbReference type="Gene3D" id="3.60.15.10">
    <property type="entry name" value="Ribonuclease Z/Hydroxyacylglutathione hydrolase-like"/>
    <property type="match status" value="1"/>
</dbReference>
<dbReference type="EMBL" id="JAFMYU010000008">
    <property type="protein sequence ID" value="MBO0931657.1"/>
    <property type="molecule type" value="Genomic_DNA"/>
</dbReference>
<reference evidence="6 7" key="1">
    <citation type="submission" date="2021-03" db="EMBL/GenBank/DDBJ databases">
        <title>Fibrella sp. HMF5036 genome sequencing and assembly.</title>
        <authorList>
            <person name="Kang H."/>
            <person name="Kim H."/>
            <person name="Bae S."/>
            <person name="Joh K."/>
        </authorList>
    </citation>
    <scope>NUCLEOTIDE SEQUENCE [LARGE SCALE GENOMIC DNA]</scope>
    <source>
        <strain evidence="6 7">HMF5036</strain>
    </source>
</reference>
<evidence type="ECO:0000259" key="5">
    <source>
        <dbReference type="SMART" id="SM00849"/>
    </source>
</evidence>
<dbReference type="SUPFAM" id="SSF56281">
    <property type="entry name" value="Metallo-hydrolase/oxidoreductase"/>
    <property type="match status" value="1"/>
</dbReference>
<dbReference type="GO" id="GO:0016787">
    <property type="term" value="F:hydrolase activity"/>
    <property type="evidence" value="ECO:0007669"/>
    <property type="project" value="UniProtKB-KW"/>
</dbReference>
<keyword evidence="4" id="KW-0862">Zinc</keyword>
<keyword evidence="3" id="KW-0378">Hydrolase</keyword>
<dbReference type="Pfam" id="PF00753">
    <property type="entry name" value="Lactamase_B"/>
    <property type="match status" value="1"/>
</dbReference>
<name>A0A939JW89_9BACT</name>
<feature type="domain" description="Metallo-beta-lactamase" evidence="5">
    <location>
        <begin position="11"/>
        <end position="194"/>
    </location>
</feature>
<dbReference type="SMART" id="SM00849">
    <property type="entry name" value="Lactamase_B"/>
    <property type="match status" value="1"/>
</dbReference>
<organism evidence="6 7">
    <name type="scientific">Fibrella aquatilis</name>
    <dbReference type="NCBI Taxonomy" id="2817059"/>
    <lineage>
        <taxon>Bacteria</taxon>
        <taxon>Pseudomonadati</taxon>
        <taxon>Bacteroidota</taxon>
        <taxon>Cytophagia</taxon>
        <taxon>Cytophagales</taxon>
        <taxon>Spirosomataceae</taxon>
        <taxon>Fibrella</taxon>
    </lineage>
</organism>
<evidence type="ECO:0000256" key="2">
    <source>
        <dbReference type="ARBA" id="ARBA00022723"/>
    </source>
</evidence>
<dbReference type="GO" id="GO:0046872">
    <property type="term" value="F:metal ion binding"/>
    <property type="evidence" value="ECO:0007669"/>
    <property type="project" value="UniProtKB-KW"/>
</dbReference>
<dbReference type="AlphaFoldDB" id="A0A939JW89"/>
<comment type="caution">
    <text evidence="6">The sequence shown here is derived from an EMBL/GenBank/DDBJ whole genome shotgun (WGS) entry which is preliminary data.</text>
</comment>
<evidence type="ECO:0000256" key="3">
    <source>
        <dbReference type="ARBA" id="ARBA00022801"/>
    </source>
</evidence>
<dbReference type="InterPro" id="IPR051453">
    <property type="entry name" value="MBL_Glyoxalase_II"/>
</dbReference>
<sequence>MVHSFVFSPLQENTYIIADEATREAVVIDPGCYTQAEKEQLAAYIAAQNFTVRYLLLTHAHLDHVFGGAFVKRKYGVDAYLNEKDIPILDDVPSRCRMFGLPGYELFERDHNLAEGDVIRFGNTELAVVETPGHAPGHVAFINHADRYVIGGDVLFNNSIGRTDLPFGDFDVLLHSIQTKFYTLPDDYIVYAGHMDSTTIGHEKRTNPFTKLIKN</sequence>
<dbReference type="InterPro" id="IPR001279">
    <property type="entry name" value="Metallo-B-lactamas"/>
</dbReference>
<dbReference type="RefSeq" id="WP_207335628.1">
    <property type="nucleotide sequence ID" value="NZ_JAFMYU010000008.1"/>
</dbReference>
<gene>
    <name evidence="6" type="ORF">J2I48_11660</name>
</gene>
<protein>
    <submittedName>
        <fullName evidence="6">MBL fold metallo-hydrolase</fullName>
    </submittedName>
</protein>
<evidence type="ECO:0000313" key="7">
    <source>
        <dbReference type="Proteomes" id="UP000664795"/>
    </source>
</evidence>
<accession>A0A939JW89</accession>
<dbReference type="InterPro" id="IPR036866">
    <property type="entry name" value="RibonucZ/Hydroxyglut_hydro"/>
</dbReference>
<dbReference type="PANTHER" id="PTHR46233">
    <property type="entry name" value="HYDROXYACYLGLUTATHIONE HYDROLASE GLOC"/>
    <property type="match status" value="1"/>
</dbReference>
<dbReference type="Proteomes" id="UP000664795">
    <property type="component" value="Unassembled WGS sequence"/>
</dbReference>
<evidence type="ECO:0000313" key="6">
    <source>
        <dbReference type="EMBL" id="MBO0931657.1"/>
    </source>
</evidence>
<comment type="cofactor">
    <cofactor evidence="1">
        <name>Zn(2+)</name>
        <dbReference type="ChEBI" id="CHEBI:29105"/>
    </cofactor>
</comment>
<evidence type="ECO:0000256" key="4">
    <source>
        <dbReference type="ARBA" id="ARBA00022833"/>
    </source>
</evidence>
<dbReference type="PANTHER" id="PTHR46233:SF3">
    <property type="entry name" value="HYDROXYACYLGLUTATHIONE HYDROLASE GLOC"/>
    <property type="match status" value="1"/>
</dbReference>
<keyword evidence="2" id="KW-0479">Metal-binding</keyword>
<keyword evidence="7" id="KW-1185">Reference proteome</keyword>
<evidence type="ECO:0000256" key="1">
    <source>
        <dbReference type="ARBA" id="ARBA00001947"/>
    </source>
</evidence>
<proteinExistence type="predicted"/>